<dbReference type="SMART" id="SM00418">
    <property type="entry name" value="HTH_ARSR"/>
    <property type="match status" value="1"/>
</dbReference>
<dbReference type="NCBIfam" id="NF033788">
    <property type="entry name" value="HTH_metalloreg"/>
    <property type="match status" value="1"/>
</dbReference>
<keyword evidence="4" id="KW-1185">Reference proteome</keyword>
<reference evidence="3 4" key="1">
    <citation type="submission" date="2022-12" db="EMBL/GenBank/DDBJ databases">
        <title>Draft genome sequence of Paenibacillus sp. dW9.</title>
        <authorList>
            <person name="Choi E.-W."/>
            <person name="Kim D.-U."/>
        </authorList>
    </citation>
    <scope>NUCLEOTIDE SEQUENCE [LARGE SCALE GENOMIC DNA]</scope>
    <source>
        <strain evidence="4">dW9</strain>
    </source>
</reference>
<dbReference type="RefSeq" id="WP_269881712.1">
    <property type="nucleotide sequence ID" value="NZ_JAQAGZ010000007.1"/>
</dbReference>
<dbReference type="CDD" id="cd00090">
    <property type="entry name" value="HTH_ARSR"/>
    <property type="match status" value="1"/>
</dbReference>
<dbReference type="EMBL" id="JAQAGZ010000007">
    <property type="protein sequence ID" value="MCZ8513224.1"/>
    <property type="molecule type" value="Genomic_DNA"/>
</dbReference>
<comment type="caution">
    <text evidence="3">The sequence shown here is derived from an EMBL/GenBank/DDBJ whole genome shotgun (WGS) entry which is preliminary data.</text>
</comment>
<dbReference type="SUPFAM" id="SSF46785">
    <property type="entry name" value="Winged helix' DNA-binding domain"/>
    <property type="match status" value="1"/>
</dbReference>
<evidence type="ECO:0000259" key="2">
    <source>
        <dbReference type="PROSITE" id="PS50987"/>
    </source>
</evidence>
<dbReference type="PRINTS" id="PR00778">
    <property type="entry name" value="HTHARSR"/>
</dbReference>
<dbReference type="InterPro" id="IPR036388">
    <property type="entry name" value="WH-like_DNA-bd_sf"/>
</dbReference>
<keyword evidence="1" id="KW-0238">DNA-binding</keyword>
<dbReference type="InterPro" id="IPR036390">
    <property type="entry name" value="WH_DNA-bd_sf"/>
</dbReference>
<evidence type="ECO:0000256" key="1">
    <source>
        <dbReference type="ARBA" id="ARBA00023125"/>
    </source>
</evidence>
<dbReference type="Gene3D" id="1.10.10.10">
    <property type="entry name" value="Winged helix-like DNA-binding domain superfamily/Winged helix DNA-binding domain"/>
    <property type="match status" value="1"/>
</dbReference>
<sequence length="114" mass="13450">MGVNMTTLSALAEPNRLRIVELLRDGPLTVGEIAERLELHQPQASKHLRVLSDSGLVEVYPSANRRIYKLRPQPFMEMDTWLETYRRLWEERFDRLDDYLSELQGRGKKHEDKE</sequence>
<dbReference type="InterPro" id="IPR011991">
    <property type="entry name" value="ArsR-like_HTH"/>
</dbReference>
<dbReference type="Proteomes" id="UP001527882">
    <property type="component" value="Unassembled WGS sequence"/>
</dbReference>
<name>A0ABT4Q8S1_9BACL</name>
<evidence type="ECO:0000313" key="4">
    <source>
        <dbReference type="Proteomes" id="UP001527882"/>
    </source>
</evidence>
<feature type="domain" description="HTH arsR-type" evidence="2">
    <location>
        <begin position="1"/>
        <end position="90"/>
    </location>
</feature>
<gene>
    <name evidence="3" type="ORF">O9H85_12465</name>
</gene>
<dbReference type="InterPro" id="IPR001845">
    <property type="entry name" value="HTH_ArsR_DNA-bd_dom"/>
</dbReference>
<proteinExistence type="predicted"/>
<evidence type="ECO:0000313" key="3">
    <source>
        <dbReference type="EMBL" id="MCZ8513224.1"/>
    </source>
</evidence>
<dbReference type="PANTHER" id="PTHR38600:SF1">
    <property type="entry name" value="TRANSCRIPTIONAL REGULATORY PROTEIN"/>
    <property type="match status" value="1"/>
</dbReference>
<dbReference type="PROSITE" id="PS50987">
    <property type="entry name" value="HTH_ARSR_2"/>
    <property type="match status" value="1"/>
</dbReference>
<dbReference type="PANTHER" id="PTHR38600">
    <property type="entry name" value="TRANSCRIPTIONAL REGULATORY PROTEIN"/>
    <property type="match status" value="1"/>
</dbReference>
<dbReference type="Pfam" id="PF12840">
    <property type="entry name" value="HTH_20"/>
    <property type="match status" value="1"/>
</dbReference>
<organism evidence="3 4">
    <name type="scientific">Paenibacillus gyeongsangnamensis</name>
    <dbReference type="NCBI Taxonomy" id="3388067"/>
    <lineage>
        <taxon>Bacteria</taxon>
        <taxon>Bacillati</taxon>
        <taxon>Bacillota</taxon>
        <taxon>Bacilli</taxon>
        <taxon>Bacillales</taxon>
        <taxon>Paenibacillaceae</taxon>
        <taxon>Paenibacillus</taxon>
    </lineage>
</organism>
<accession>A0ABT4Q8S1</accession>
<protein>
    <submittedName>
        <fullName evidence="3">Metalloregulator ArsR/SmtB family transcription factor</fullName>
    </submittedName>
</protein>